<dbReference type="InterPro" id="IPR029058">
    <property type="entry name" value="AB_hydrolase_fold"/>
</dbReference>
<dbReference type="InterPro" id="IPR001680">
    <property type="entry name" value="WD40_rpt"/>
</dbReference>
<evidence type="ECO:0000313" key="5">
    <source>
        <dbReference type="EMBL" id="KAA8642785.1"/>
    </source>
</evidence>
<reference evidence="5 6" key="1">
    <citation type="submission" date="2019-08" db="EMBL/GenBank/DDBJ databases">
        <title>The genome sequence of a newly discovered highly antifungal drug resistant Aspergillus species, Aspergillus tanneri NIH 1004.</title>
        <authorList>
            <person name="Mounaud S."/>
            <person name="Singh I."/>
            <person name="Joardar V."/>
            <person name="Pakala S."/>
            <person name="Pakala S."/>
            <person name="Venepally P."/>
            <person name="Chung J.K."/>
            <person name="Losada L."/>
            <person name="Nierman W.C."/>
        </authorList>
    </citation>
    <scope>NUCLEOTIDE SEQUENCE [LARGE SCALE GENOMIC DNA]</scope>
    <source>
        <strain evidence="5 6">NIH1004</strain>
    </source>
</reference>
<dbReference type="Pfam" id="PF22939">
    <property type="entry name" value="WHD_GPIID"/>
    <property type="match status" value="1"/>
</dbReference>
<dbReference type="PANTHER" id="PTHR10039">
    <property type="entry name" value="AMELOGENIN"/>
    <property type="match status" value="1"/>
</dbReference>
<dbReference type="SUPFAM" id="SSF53474">
    <property type="entry name" value="alpha/beta-Hydrolases"/>
    <property type="match status" value="1"/>
</dbReference>
<gene>
    <name evidence="5" type="ORF">ATNIH1004_009537</name>
</gene>
<evidence type="ECO:0000259" key="3">
    <source>
        <dbReference type="Pfam" id="PF22939"/>
    </source>
</evidence>
<dbReference type="Pfam" id="PF00400">
    <property type="entry name" value="WD40"/>
    <property type="match status" value="1"/>
</dbReference>
<dbReference type="GeneID" id="54332239"/>
<keyword evidence="1" id="KW-0677">Repeat</keyword>
<dbReference type="OrthoDB" id="194358at2759"/>
<dbReference type="SUPFAM" id="SSF101908">
    <property type="entry name" value="Putative isomerase YbhE"/>
    <property type="match status" value="1"/>
</dbReference>
<dbReference type="InterPro" id="IPR027417">
    <property type="entry name" value="P-loop_NTPase"/>
</dbReference>
<dbReference type="Gene3D" id="3.40.50.300">
    <property type="entry name" value="P-loop containing nucleotide triphosphate hydrolases"/>
    <property type="match status" value="1"/>
</dbReference>
<dbReference type="InterPro" id="IPR015943">
    <property type="entry name" value="WD40/YVTN_repeat-like_dom_sf"/>
</dbReference>
<dbReference type="EMBL" id="QUQM01000005">
    <property type="protein sequence ID" value="KAA8642785.1"/>
    <property type="molecule type" value="Genomic_DNA"/>
</dbReference>
<proteinExistence type="predicted"/>
<feature type="repeat" description="WD" evidence="2">
    <location>
        <begin position="1022"/>
        <end position="1053"/>
    </location>
</feature>
<dbReference type="SMART" id="SM00320">
    <property type="entry name" value="WD40"/>
    <property type="match status" value="3"/>
</dbReference>
<dbReference type="Proteomes" id="UP000324241">
    <property type="component" value="Unassembled WGS sequence"/>
</dbReference>
<dbReference type="Pfam" id="PF24883">
    <property type="entry name" value="NPHP3_N"/>
    <property type="match status" value="1"/>
</dbReference>
<dbReference type="Gene3D" id="2.130.10.10">
    <property type="entry name" value="YVTN repeat-like/Quinoprotein amine dehydrogenase"/>
    <property type="match status" value="3"/>
</dbReference>
<feature type="domain" description="GPI inositol-deacylase winged helix" evidence="3">
    <location>
        <begin position="513"/>
        <end position="583"/>
    </location>
</feature>
<feature type="domain" description="Nephrocystin 3-like N-terminal" evidence="4">
    <location>
        <begin position="239"/>
        <end position="399"/>
    </location>
</feature>
<dbReference type="VEuPathDB" id="FungiDB:EYZ11_011591"/>
<dbReference type="InterPro" id="IPR054471">
    <property type="entry name" value="GPIID_WHD"/>
</dbReference>
<dbReference type="InterPro" id="IPR056884">
    <property type="entry name" value="NPHP3-like_N"/>
</dbReference>
<evidence type="ECO:0000256" key="2">
    <source>
        <dbReference type="PROSITE-ProRule" id="PRU00221"/>
    </source>
</evidence>
<dbReference type="SUPFAM" id="SSF82171">
    <property type="entry name" value="DPP6 N-terminal domain-like"/>
    <property type="match status" value="1"/>
</dbReference>
<organism evidence="5 6">
    <name type="scientific">Aspergillus tanneri</name>
    <dbReference type="NCBI Taxonomy" id="1220188"/>
    <lineage>
        <taxon>Eukaryota</taxon>
        <taxon>Fungi</taxon>
        <taxon>Dikarya</taxon>
        <taxon>Ascomycota</taxon>
        <taxon>Pezizomycotina</taxon>
        <taxon>Eurotiomycetes</taxon>
        <taxon>Eurotiomycetidae</taxon>
        <taxon>Eurotiales</taxon>
        <taxon>Aspergillaceae</taxon>
        <taxon>Aspergillus</taxon>
        <taxon>Aspergillus subgen. Circumdati</taxon>
    </lineage>
</organism>
<comment type="caution">
    <text evidence="5">The sequence shown here is derived from an EMBL/GenBank/DDBJ whole genome shotgun (WGS) entry which is preliminary data.</text>
</comment>
<dbReference type="Gene3D" id="3.40.50.1820">
    <property type="entry name" value="alpha/beta hydrolase"/>
    <property type="match status" value="1"/>
</dbReference>
<name>A0A5M9M6Y4_9EURO</name>
<keyword evidence="2" id="KW-0853">WD repeat</keyword>
<protein>
    <submittedName>
        <fullName evidence="5">Uncharacterized protein</fullName>
    </submittedName>
</protein>
<sequence length="1461" mass="163086">MKTINRISDFAKSLLHELKFGQDAKGEFLGLGKVPIVFVVHSMGGLVAKATYLLGQNDQKYEDIVQSIRGMIFLATPHRGADQAAKLNDLLRASFQSPRDFIGELQRGSPAVEDINEQFRHIAPRMNIASFYETRPTKVGKFQFMVVNKDSATLGYQQEISAGLKADHHEVCKYSSRQDSNYATVRNTLASFIADLKPEQSGSAASIDGGELVKLEKLLSISPTFQEDLFFFRSWRLQGTCGWIFESRIMDDWLDMAHDVSVIHLRSPPASGKSVLCSYVIDNLRSSCRSIQYFFFRSGDQSKRSVSFFLRSMAVQMCHDEPDYRNMIMEMFRKGVPLTVSNSGDVFRKLFEIPCVGLKFSHPIFWVIDAIDESESSKAVLGYLSRLQDLVPDMRILVSDRGMNDFVGRMRKLTTISASTGDSLDSISNSSDIQVYLDRSVREMGGGNALKEQVSRTILSRAQGNFLWVRLVLDEILNCHTEEAIQEALQTIPEDMNELYARMEQAIQESSRAEEKSLAQQFLRWVVCSRHTLTLDELNQAMNVKFVDLRKTVERVCGQFVTVDASGHARLIHQTAREYLTRTATSTVAVNLFDSHGKLFEACISALSSPGLSVRVRQSQHQLRHTEAFIVYAATSWMYHLQQMGEMNDMVITLLSQFLRGHSVLVWIHILATINQLDVLIKSAQSILTCVKKNRRMNASKNPLLHRLSELDYLEQWSVDFGKLVGKFSGQLLSCPSGIYDLVAPFCPSSSNIYRQFYKDQPGGIVVSGIMQQDWNDNLFRITLPRGEQGIKICCAAQYVTVLCTSGTAYVWNANHFEQICILKHGEAVTAVTFNRHSDRILTYGLRTTKLWSIPAGDLLASTKSPPTSRALAITISEKDNQAFVACTNSLVYSLNLENVTAGWSILSQQLLRETSDIGGTTVSSPRCVAFNGTASLVGVSYRGFPLSIWDMDEMRCIARCKRPMGPQKEPGHRPSGWFAVDRFTWNPITGHIIGLYKDGTVFKWHPVTSDYHEAPSMADEVAASPDGRLFVTSSSNGTVKVWNFDFLSVVYQLSSGDLVSELAFGPDNARFYDIRGSSLNAWQSNSLLRFLELEESFSDTSSEDHRSTSFSHVSEARSTPYESIAVISAAGRGYSLYCAGNEEGIVTLFDADVGRIEDIVHFPNFMSVSCLAWSKDSKYMACADLAGDVEVRSISSKTVANSAKPSVKIDPKPKPQVGTEASGIHVLVFNRDCTLLLIVSERYVHICSVHDGSLIVGRNIAQIGFRKWIDHPTEPDKILAFSTKDVTAYRWSDLTEITSWQYGSSAPVSPKLRNKTSLFLNRVIESPDCKYVVLQLLSQDSGEVSVLIFDLSSLHPCGVQERNPFPLAHNVSPEVAAQVDIPLGFLPGSRLVFLDENLWVCTSAFGSSSTHKAVKRHYFIPRDWANVEDFRQCKVMENGTVLCPRQDEVAVIVSGLASAF</sequence>
<dbReference type="RefSeq" id="XP_033422147.1">
    <property type="nucleotide sequence ID" value="XM_033574129.1"/>
</dbReference>
<evidence type="ECO:0000313" key="6">
    <source>
        <dbReference type="Proteomes" id="UP000324241"/>
    </source>
</evidence>
<dbReference type="PANTHER" id="PTHR10039:SF16">
    <property type="entry name" value="GPI INOSITOL-DEACYLASE"/>
    <property type="match status" value="1"/>
</dbReference>
<accession>A0A5M9M6Y4</accession>
<dbReference type="PROSITE" id="PS50082">
    <property type="entry name" value="WD_REPEATS_2"/>
    <property type="match status" value="1"/>
</dbReference>
<evidence type="ECO:0000256" key="1">
    <source>
        <dbReference type="ARBA" id="ARBA00022737"/>
    </source>
</evidence>
<evidence type="ECO:0000259" key="4">
    <source>
        <dbReference type="Pfam" id="PF24883"/>
    </source>
</evidence>